<dbReference type="SUPFAM" id="SSF49464">
    <property type="entry name" value="Carboxypeptidase regulatory domain-like"/>
    <property type="match status" value="1"/>
</dbReference>
<proteinExistence type="predicted"/>
<reference evidence="2 3" key="1">
    <citation type="submission" date="2019-08" db="EMBL/GenBank/DDBJ databases">
        <title>Deep-cultivation of Planctomycetes and their phenomic and genomic characterization uncovers novel biology.</title>
        <authorList>
            <person name="Wiegand S."/>
            <person name="Jogler M."/>
            <person name="Boedeker C."/>
            <person name="Pinto D."/>
            <person name="Vollmers J."/>
            <person name="Rivas-Marin E."/>
            <person name="Kohn T."/>
            <person name="Peeters S.H."/>
            <person name="Heuer A."/>
            <person name="Rast P."/>
            <person name="Oberbeckmann S."/>
            <person name="Bunk B."/>
            <person name="Jeske O."/>
            <person name="Meyerdierks A."/>
            <person name="Storesund J.E."/>
            <person name="Kallscheuer N."/>
            <person name="Luecker S."/>
            <person name="Lage O.M."/>
            <person name="Pohl T."/>
            <person name="Merkel B.J."/>
            <person name="Hornburger P."/>
            <person name="Mueller R.-W."/>
            <person name="Bruemmer F."/>
            <person name="Labrenz M."/>
            <person name="Spormann A.M."/>
            <person name="Op den Camp H."/>
            <person name="Overmann J."/>
            <person name="Amann R."/>
            <person name="Jetten M.S.M."/>
            <person name="Mascher T."/>
            <person name="Medema M.H."/>
            <person name="Devos D.P."/>
            <person name="Kaster A.-K."/>
            <person name="Ovreas L."/>
            <person name="Rohde M."/>
            <person name="Galperin M.Y."/>
            <person name="Jogler C."/>
        </authorList>
    </citation>
    <scope>NUCLEOTIDE SEQUENCE [LARGE SCALE GENOMIC DNA]</scope>
    <source>
        <strain evidence="2 3">DSM 8797</strain>
    </source>
</reference>
<evidence type="ECO:0008006" key="4">
    <source>
        <dbReference type="Google" id="ProtNLM"/>
    </source>
</evidence>
<dbReference type="Proteomes" id="UP000322887">
    <property type="component" value="Chromosome"/>
</dbReference>
<gene>
    <name evidence="2" type="ORF">GmarT_04830</name>
</gene>
<organism evidence="2 3">
    <name type="scientific">Gimesia maris</name>
    <dbReference type="NCBI Taxonomy" id="122"/>
    <lineage>
        <taxon>Bacteria</taxon>
        <taxon>Pseudomonadati</taxon>
        <taxon>Planctomycetota</taxon>
        <taxon>Planctomycetia</taxon>
        <taxon>Planctomycetales</taxon>
        <taxon>Planctomycetaceae</taxon>
        <taxon>Gimesia</taxon>
    </lineage>
</organism>
<dbReference type="EMBL" id="CP042910">
    <property type="protein sequence ID" value="QEG14647.1"/>
    <property type="molecule type" value="Genomic_DNA"/>
</dbReference>
<sequence>MRKLNLNQILITALLISGFSFLSPVSVSAAEWGSVTGRFVYDGEAPKPVVQREKGDPNVKDPTVCAAMEHLNNDLVVNPDNKGIANIFMYMRRAKNVHPDLKESKKKTLVFDQQGCTFEPHALFVRTDQKVIVKSGDPVAHNTHTFPLKNQAVNFILAPNDREGKEVENVISEILPMQVKCDIHPWMTAYWLVLDHPYAVVSDKDGKFTIENLPAGRNTFYLWQEKTGYLDRKFTVNIKPGETVDMGEVKFSPAQFKDK</sequence>
<dbReference type="RefSeq" id="WP_002649250.1">
    <property type="nucleotide sequence ID" value="NZ_CP036353.1"/>
</dbReference>
<keyword evidence="1" id="KW-0732">Signal</keyword>
<dbReference type="InterPro" id="IPR008972">
    <property type="entry name" value="Cupredoxin"/>
</dbReference>
<dbReference type="SUPFAM" id="SSF49503">
    <property type="entry name" value="Cupredoxins"/>
    <property type="match status" value="1"/>
</dbReference>
<dbReference type="InterPro" id="IPR008969">
    <property type="entry name" value="CarboxyPept-like_regulatory"/>
</dbReference>
<evidence type="ECO:0000313" key="2">
    <source>
        <dbReference type="EMBL" id="QEG14647.1"/>
    </source>
</evidence>
<evidence type="ECO:0000256" key="1">
    <source>
        <dbReference type="SAM" id="SignalP"/>
    </source>
</evidence>
<feature type="chain" id="PRO_5046994917" description="Rhamnogalacturonan lyase domain-containing protein" evidence="1">
    <location>
        <begin position="30"/>
        <end position="259"/>
    </location>
</feature>
<dbReference type="Gene3D" id="2.60.40.1120">
    <property type="entry name" value="Carboxypeptidase-like, regulatory domain"/>
    <property type="match status" value="1"/>
</dbReference>
<accession>A0ABX5YGE2</accession>
<name>A0ABX5YGE2_9PLAN</name>
<dbReference type="GeneID" id="98645167"/>
<evidence type="ECO:0000313" key="3">
    <source>
        <dbReference type="Proteomes" id="UP000322887"/>
    </source>
</evidence>
<feature type="signal peptide" evidence="1">
    <location>
        <begin position="1"/>
        <end position="29"/>
    </location>
</feature>
<protein>
    <recommendedName>
        <fullName evidence="4">Rhamnogalacturonan lyase domain-containing protein</fullName>
    </recommendedName>
</protein>
<keyword evidence="3" id="KW-1185">Reference proteome</keyword>